<feature type="transmembrane region" description="Helical" evidence="1">
    <location>
        <begin position="94"/>
        <end position="119"/>
    </location>
</feature>
<dbReference type="AlphaFoldDB" id="A0A9D7XFG6"/>
<proteinExistence type="predicted"/>
<keyword evidence="1" id="KW-1133">Transmembrane helix</keyword>
<feature type="transmembrane region" description="Helical" evidence="1">
    <location>
        <begin position="68"/>
        <end position="88"/>
    </location>
</feature>
<name>A0A9D7XFG6_9BACT</name>
<keyword evidence="1" id="KW-0472">Membrane</keyword>
<keyword evidence="1" id="KW-0812">Transmembrane</keyword>
<sequence>MTDYFITQYNLRMDLEKEINHKIALWIRSGYSNDQVLNLLNDFQLSEIQKANALSKYQQNIKMLRTRVGFIYLGIGGVLGFVSCVFSMLIDDHFINSCFLYGGTSIAILLAFIGFYFIFE</sequence>
<protein>
    <submittedName>
        <fullName evidence="2">Uncharacterized protein</fullName>
    </submittedName>
</protein>
<evidence type="ECO:0000256" key="1">
    <source>
        <dbReference type="SAM" id="Phobius"/>
    </source>
</evidence>
<evidence type="ECO:0000313" key="2">
    <source>
        <dbReference type="EMBL" id="MBK9718646.1"/>
    </source>
</evidence>
<accession>A0A9D7XFG6</accession>
<dbReference type="Proteomes" id="UP000808349">
    <property type="component" value="Unassembled WGS sequence"/>
</dbReference>
<evidence type="ECO:0000313" key="3">
    <source>
        <dbReference type="Proteomes" id="UP000808349"/>
    </source>
</evidence>
<gene>
    <name evidence="2" type="ORF">IPO85_14260</name>
</gene>
<organism evidence="2 3">
    <name type="scientific">Candidatus Defluviibacterium haderslevense</name>
    <dbReference type="NCBI Taxonomy" id="2981993"/>
    <lineage>
        <taxon>Bacteria</taxon>
        <taxon>Pseudomonadati</taxon>
        <taxon>Bacteroidota</taxon>
        <taxon>Saprospiria</taxon>
        <taxon>Saprospirales</taxon>
        <taxon>Saprospiraceae</taxon>
        <taxon>Candidatus Defluviibacterium</taxon>
    </lineage>
</organism>
<comment type="caution">
    <text evidence="2">The sequence shown here is derived from an EMBL/GenBank/DDBJ whole genome shotgun (WGS) entry which is preliminary data.</text>
</comment>
<reference evidence="2 3" key="1">
    <citation type="submission" date="2020-10" db="EMBL/GenBank/DDBJ databases">
        <title>Connecting structure to function with the recovery of over 1000 high-quality activated sludge metagenome-assembled genomes encoding full-length rRNA genes using long-read sequencing.</title>
        <authorList>
            <person name="Singleton C.M."/>
            <person name="Petriglieri F."/>
            <person name="Kristensen J.M."/>
            <person name="Kirkegaard R.H."/>
            <person name="Michaelsen T.Y."/>
            <person name="Andersen M.H."/>
            <person name="Karst S.M."/>
            <person name="Dueholm M.S."/>
            <person name="Nielsen P.H."/>
            <person name="Albertsen M."/>
        </authorList>
    </citation>
    <scope>NUCLEOTIDE SEQUENCE [LARGE SCALE GENOMIC DNA]</scope>
    <source>
        <strain evidence="2">Ribe_18-Q3-R11-54_BAT3C.373</strain>
    </source>
</reference>
<dbReference type="EMBL" id="JADKFW010000012">
    <property type="protein sequence ID" value="MBK9718646.1"/>
    <property type="molecule type" value="Genomic_DNA"/>
</dbReference>